<keyword evidence="2" id="KW-0444">Lipid biosynthesis</keyword>
<dbReference type="Pfam" id="PF01553">
    <property type="entry name" value="Acyltransferase"/>
    <property type="match status" value="1"/>
</dbReference>
<evidence type="ECO:0000256" key="6">
    <source>
        <dbReference type="SAM" id="MobiDB-lite"/>
    </source>
</evidence>
<evidence type="ECO:0000256" key="5">
    <source>
        <dbReference type="ARBA" id="ARBA00023315"/>
    </source>
</evidence>
<dbReference type="CDD" id="cd07989">
    <property type="entry name" value="LPLAT_AGPAT-like"/>
    <property type="match status" value="1"/>
</dbReference>
<keyword evidence="3 8" id="KW-0808">Transferase</keyword>
<evidence type="ECO:0000313" key="9">
    <source>
        <dbReference type="Proteomes" id="UP000427716"/>
    </source>
</evidence>
<dbReference type="Proteomes" id="UP000427716">
    <property type="component" value="Chromosome"/>
</dbReference>
<protein>
    <submittedName>
        <fullName evidence="8">1-acyl-sn-glycerol-3-phosphate acyltransferase</fullName>
    </submittedName>
</protein>
<keyword evidence="4" id="KW-0443">Lipid metabolism</keyword>
<evidence type="ECO:0000313" key="8">
    <source>
        <dbReference type="EMBL" id="QGT78460.1"/>
    </source>
</evidence>
<dbReference type="AlphaFoldDB" id="A0A6I6CYI2"/>
<sequence>MAAFWRALSRGLRLLAYLVAGLWHARRLAGLDDAARSEQVRAWLDGAAGVLGVRVRVEGRERLSDLPTGSLWLPNHVSWLDIPLLGGLQGGTVFLAKSEIRHWPVIGRLARLAGTEFIERGRGSEAAGEAVERGLRHGRQMVVFAEGTTTNGHTVRRFHARLLGAAVRLERPVVPIAVRYFDVAGNRSTAPAFIDNESLWPSLWRVLSGKGLEARIDVLEPIVPRPDETRSELARRAHHAVSAQVSHSEEPGATPESSTDD</sequence>
<dbReference type="GO" id="GO:0003841">
    <property type="term" value="F:1-acylglycerol-3-phosphate O-acyltransferase activity"/>
    <property type="evidence" value="ECO:0007669"/>
    <property type="project" value="TreeGrafter"/>
</dbReference>
<dbReference type="KEGG" id="ghl:GM160_05840"/>
<comment type="pathway">
    <text evidence="1">Lipid metabolism.</text>
</comment>
<dbReference type="InterPro" id="IPR002123">
    <property type="entry name" value="Plipid/glycerol_acylTrfase"/>
</dbReference>
<organism evidence="8 9">
    <name type="scientific">Guyparkeria halophila</name>
    <dbReference type="NCBI Taxonomy" id="47960"/>
    <lineage>
        <taxon>Bacteria</taxon>
        <taxon>Pseudomonadati</taxon>
        <taxon>Pseudomonadota</taxon>
        <taxon>Gammaproteobacteria</taxon>
        <taxon>Chromatiales</taxon>
        <taxon>Thioalkalibacteraceae</taxon>
        <taxon>Guyparkeria</taxon>
    </lineage>
</organism>
<dbReference type="RefSeq" id="WP_156573876.1">
    <property type="nucleotide sequence ID" value="NZ_CP046415.1"/>
</dbReference>
<evidence type="ECO:0000256" key="4">
    <source>
        <dbReference type="ARBA" id="ARBA00023098"/>
    </source>
</evidence>
<feature type="domain" description="Phospholipid/glycerol acyltransferase" evidence="7">
    <location>
        <begin position="70"/>
        <end position="181"/>
    </location>
</feature>
<dbReference type="SUPFAM" id="SSF69593">
    <property type="entry name" value="Glycerol-3-phosphate (1)-acyltransferase"/>
    <property type="match status" value="1"/>
</dbReference>
<keyword evidence="5 8" id="KW-0012">Acyltransferase</keyword>
<name>A0A6I6CYI2_9GAMM</name>
<dbReference type="GO" id="GO:0006654">
    <property type="term" value="P:phosphatidic acid biosynthetic process"/>
    <property type="evidence" value="ECO:0007669"/>
    <property type="project" value="TreeGrafter"/>
</dbReference>
<dbReference type="EMBL" id="CP046415">
    <property type="protein sequence ID" value="QGT78460.1"/>
    <property type="molecule type" value="Genomic_DNA"/>
</dbReference>
<proteinExistence type="predicted"/>
<dbReference type="SMART" id="SM00563">
    <property type="entry name" value="PlsC"/>
    <property type="match status" value="1"/>
</dbReference>
<evidence type="ECO:0000256" key="2">
    <source>
        <dbReference type="ARBA" id="ARBA00022516"/>
    </source>
</evidence>
<accession>A0A6I6CYI2</accession>
<evidence type="ECO:0000256" key="3">
    <source>
        <dbReference type="ARBA" id="ARBA00022679"/>
    </source>
</evidence>
<dbReference type="PANTHER" id="PTHR10434:SF64">
    <property type="entry name" value="1-ACYL-SN-GLYCEROL-3-PHOSPHATE ACYLTRANSFERASE-RELATED"/>
    <property type="match status" value="1"/>
</dbReference>
<evidence type="ECO:0000259" key="7">
    <source>
        <dbReference type="SMART" id="SM00563"/>
    </source>
</evidence>
<evidence type="ECO:0000256" key="1">
    <source>
        <dbReference type="ARBA" id="ARBA00005189"/>
    </source>
</evidence>
<keyword evidence="9" id="KW-1185">Reference proteome</keyword>
<feature type="region of interest" description="Disordered" evidence="6">
    <location>
        <begin position="227"/>
        <end position="261"/>
    </location>
</feature>
<dbReference type="PANTHER" id="PTHR10434">
    <property type="entry name" value="1-ACYL-SN-GLYCEROL-3-PHOSPHATE ACYLTRANSFERASE"/>
    <property type="match status" value="1"/>
</dbReference>
<reference evidence="8 9" key="1">
    <citation type="submission" date="2019-11" db="EMBL/GenBank/DDBJ databases">
        <authorList>
            <person name="Zhang J."/>
            <person name="Sun C."/>
        </authorList>
    </citation>
    <scope>NUCLEOTIDE SEQUENCE [LARGE SCALE GENOMIC DNA]</scope>
    <source>
        <strain evidence="9">sp2</strain>
    </source>
</reference>
<gene>
    <name evidence="8" type="ORF">GM160_05840</name>
</gene>